<evidence type="ECO:0000256" key="6">
    <source>
        <dbReference type="ARBA" id="ARBA00023065"/>
    </source>
</evidence>
<dbReference type="InterPro" id="IPR000131">
    <property type="entry name" value="ATP_synth_F1_gsu"/>
</dbReference>
<dbReference type="GO" id="GO:0005886">
    <property type="term" value="C:plasma membrane"/>
    <property type="evidence" value="ECO:0007669"/>
    <property type="project" value="UniProtKB-SubCell"/>
</dbReference>
<dbReference type="NCBIfam" id="TIGR01146">
    <property type="entry name" value="ATPsyn_F1gamma"/>
    <property type="match status" value="1"/>
</dbReference>
<name>A0A2J9KMA4_9ACTO</name>
<evidence type="ECO:0000256" key="5">
    <source>
        <dbReference type="ARBA" id="ARBA00022781"/>
    </source>
</evidence>
<evidence type="ECO:0000256" key="2">
    <source>
        <dbReference type="ARBA" id="ARBA00004170"/>
    </source>
</evidence>
<dbReference type="PANTHER" id="PTHR11693:SF22">
    <property type="entry name" value="ATP SYNTHASE SUBUNIT GAMMA, MITOCHONDRIAL"/>
    <property type="match status" value="1"/>
</dbReference>
<reference evidence="12 13" key="1">
    <citation type="submission" date="2018-06" db="EMBL/GenBank/DDBJ databases">
        <authorList>
            <consortium name="Pathogen Informatics"/>
            <person name="Doyle S."/>
        </authorList>
    </citation>
    <scope>NUCLEOTIDE SEQUENCE [LARGE SCALE GENOMIC DNA]</scope>
    <source>
        <strain evidence="12 13">NCTC11819</strain>
    </source>
</reference>
<keyword evidence="9 10" id="KW-0066">ATP synthesis</keyword>
<dbReference type="Proteomes" id="UP000255284">
    <property type="component" value="Unassembled WGS sequence"/>
</dbReference>
<dbReference type="InterPro" id="IPR023632">
    <property type="entry name" value="ATP_synth_F1_gsu_CS"/>
</dbReference>
<evidence type="ECO:0000313" key="12">
    <source>
        <dbReference type="EMBL" id="STO16722.1"/>
    </source>
</evidence>
<dbReference type="InterPro" id="IPR035968">
    <property type="entry name" value="ATP_synth_F1_ATPase_gsu"/>
</dbReference>
<comment type="similarity">
    <text evidence="3 10">Belongs to the ATPase gamma chain family.</text>
</comment>
<dbReference type="GO" id="GO:0042777">
    <property type="term" value="P:proton motive force-driven plasma membrane ATP synthesis"/>
    <property type="evidence" value="ECO:0007669"/>
    <property type="project" value="UniProtKB-UniRule"/>
</dbReference>
<evidence type="ECO:0000256" key="8">
    <source>
        <dbReference type="ARBA" id="ARBA00023196"/>
    </source>
</evidence>
<dbReference type="PANTHER" id="PTHR11693">
    <property type="entry name" value="ATP SYNTHASE GAMMA CHAIN"/>
    <property type="match status" value="1"/>
</dbReference>
<evidence type="ECO:0000313" key="13">
    <source>
        <dbReference type="Proteomes" id="UP000255284"/>
    </source>
</evidence>
<accession>A0A2J9KMA4</accession>
<keyword evidence="4 10" id="KW-0813">Transport</keyword>
<comment type="function">
    <text evidence="1 10">Produces ATP from ADP in the presence of a proton gradient across the membrane. The gamma chain is believed to be important in regulating ATPase activity and the flow of protons through the CF(0) complex.</text>
</comment>
<keyword evidence="6 10" id="KW-0406">Ion transport</keyword>
<keyword evidence="8 10" id="KW-0139">CF(1)</keyword>
<dbReference type="GO" id="GO:0046933">
    <property type="term" value="F:proton-transporting ATP synthase activity, rotational mechanism"/>
    <property type="evidence" value="ECO:0007669"/>
    <property type="project" value="UniProtKB-UniRule"/>
</dbReference>
<reference evidence="11 14" key="2">
    <citation type="submission" date="2020-04" db="EMBL/GenBank/DDBJ databases">
        <title>Antimicrobial susceptibility and clonality of vaginal-derived multi-drug resistant Mobiluncus isolates in China.</title>
        <authorList>
            <person name="Zhang X."/>
        </authorList>
    </citation>
    <scope>NUCLEOTIDE SEQUENCE [LARGE SCALE GENOMIC DNA]</scope>
    <source>
        <strain evidence="11 14">7</strain>
    </source>
</reference>
<dbReference type="EMBL" id="JABCUV010000016">
    <property type="protein sequence ID" value="NMW94078.1"/>
    <property type="molecule type" value="Genomic_DNA"/>
</dbReference>
<dbReference type="GeneID" id="61168639"/>
<dbReference type="Proteomes" id="UP000582487">
    <property type="component" value="Unassembled WGS sequence"/>
</dbReference>
<evidence type="ECO:0000256" key="1">
    <source>
        <dbReference type="ARBA" id="ARBA00003456"/>
    </source>
</evidence>
<evidence type="ECO:0000313" key="11">
    <source>
        <dbReference type="EMBL" id="NMW94078.1"/>
    </source>
</evidence>
<dbReference type="NCBIfam" id="NF004145">
    <property type="entry name" value="PRK05621.1-2"/>
    <property type="match status" value="1"/>
</dbReference>
<dbReference type="RefSeq" id="WP_004011676.1">
    <property type="nucleotide sequence ID" value="NZ_CAMPNB010000022.1"/>
</dbReference>
<evidence type="ECO:0000256" key="3">
    <source>
        <dbReference type="ARBA" id="ARBA00007681"/>
    </source>
</evidence>
<evidence type="ECO:0000256" key="10">
    <source>
        <dbReference type="HAMAP-Rule" id="MF_00815"/>
    </source>
</evidence>
<dbReference type="PROSITE" id="PS00153">
    <property type="entry name" value="ATPASE_GAMMA"/>
    <property type="match status" value="1"/>
</dbReference>
<dbReference type="Gene3D" id="3.40.1380.10">
    <property type="match status" value="1"/>
</dbReference>
<evidence type="ECO:0000256" key="4">
    <source>
        <dbReference type="ARBA" id="ARBA00022448"/>
    </source>
</evidence>
<comment type="subunit">
    <text evidence="10">F-type ATPases have 2 components, CF(1) - the catalytic core - and CF(0) - the membrane proton channel. CF(1) has five subunits: alpha(3), beta(3), gamma(1), delta(1), epsilon(1). CF(0) has three main subunits: a, b and c.</text>
</comment>
<dbReference type="AlphaFoldDB" id="A0A2J9KMA4"/>
<comment type="caution">
    <text evidence="11">The sequence shown here is derived from an EMBL/GenBank/DDBJ whole genome shotgun (WGS) entry which is preliminary data.</text>
</comment>
<evidence type="ECO:0000256" key="7">
    <source>
        <dbReference type="ARBA" id="ARBA00023136"/>
    </source>
</evidence>
<dbReference type="EMBL" id="UGGQ01000006">
    <property type="protein sequence ID" value="STO16722.1"/>
    <property type="molecule type" value="Genomic_DNA"/>
</dbReference>
<dbReference type="PRINTS" id="PR00126">
    <property type="entry name" value="ATPASEGAMMA"/>
</dbReference>
<gene>
    <name evidence="10 12" type="primary">atpG</name>
    <name evidence="11" type="ORF">HHJ74_10405</name>
    <name evidence="12" type="ORF">NCTC11819_01293</name>
</gene>
<dbReference type="CDD" id="cd12151">
    <property type="entry name" value="F1-ATPase_gamma"/>
    <property type="match status" value="1"/>
</dbReference>
<protein>
    <recommendedName>
        <fullName evidence="10">ATP synthase gamma chain</fullName>
    </recommendedName>
    <alternativeName>
        <fullName evidence="10">ATP synthase F1 sector gamma subunit</fullName>
    </alternativeName>
    <alternativeName>
        <fullName evidence="10">F-ATPase gamma subunit</fullName>
    </alternativeName>
</protein>
<keyword evidence="10" id="KW-1003">Cell membrane</keyword>
<evidence type="ECO:0000313" key="14">
    <source>
        <dbReference type="Proteomes" id="UP000582487"/>
    </source>
</evidence>
<dbReference type="GO" id="GO:0005524">
    <property type="term" value="F:ATP binding"/>
    <property type="evidence" value="ECO:0007669"/>
    <property type="project" value="UniProtKB-UniRule"/>
</dbReference>
<proteinExistence type="inferred from homology"/>
<dbReference type="Gene3D" id="1.10.287.80">
    <property type="entry name" value="ATP synthase, gamma subunit, helix hairpin domain"/>
    <property type="match status" value="2"/>
</dbReference>
<evidence type="ECO:0000256" key="9">
    <source>
        <dbReference type="ARBA" id="ARBA00023310"/>
    </source>
</evidence>
<dbReference type="GO" id="GO:0045259">
    <property type="term" value="C:proton-transporting ATP synthase complex"/>
    <property type="evidence" value="ECO:0007669"/>
    <property type="project" value="UniProtKB-KW"/>
</dbReference>
<dbReference type="HAMAP" id="MF_00815">
    <property type="entry name" value="ATP_synth_gamma_bact"/>
    <property type="match status" value="1"/>
</dbReference>
<organism evidence="11 14">
    <name type="scientific">Mobiluncus mulieris</name>
    <dbReference type="NCBI Taxonomy" id="2052"/>
    <lineage>
        <taxon>Bacteria</taxon>
        <taxon>Bacillati</taxon>
        <taxon>Actinomycetota</taxon>
        <taxon>Actinomycetes</taxon>
        <taxon>Actinomycetales</taxon>
        <taxon>Actinomycetaceae</taxon>
        <taxon>Mobiluncus</taxon>
    </lineage>
</organism>
<keyword evidence="7 10" id="KW-0472">Membrane</keyword>
<comment type="subcellular location">
    <subcellularLocation>
        <location evidence="10">Cell membrane</location>
        <topology evidence="10">Peripheral membrane protein</topology>
    </subcellularLocation>
    <subcellularLocation>
        <location evidence="2">Membrane</location>
        <topology evidence="2">Peripheral membrane protein</topology>
    </subcellularLocation>
</comment>
<dbReference type="Pfam" id="PF00231">
    <property type="entry name" value="ATP-synt"/>
    <property type="match status" value="1"/>
</dbReference>
<dbReference type="OrthoDB" id="9812769at2"/>
<sequence length="310" mass="34063">MAGSQRALKQRIRSTETLQKIFRAMEMIAASRVGKARGAAESITTYDSAIAAAVAAVSAHSSLNHPLITERTDTKKVAVLAVTSDRGMAGAYSAAILRETERLIERLHNEGKEPVIYVSGRRALSYFNFRGIEIAASWTGNSDRPSETRTQEIARRLLGDFLAPADQGGVSELYMVYTKFRSMVSQVPQVRKMLPIKVIDPDEEIQIDGMGLADMRKDSVLPLYEFEPNAHEVLETVMPLYVESRIRAALLHAAAAELASRQNAMHSATDNAQDLISGLTREMNQARQAEITTEISEIVSGADALKETKK</sequence>
<keyword evidence="5 10" id="KW-0375">Hydrogen ion transport</keyword>
<dbReference type="SUPFAM" id="SSF52943">
    <property type="entry name" value="ATP synthase (F1-ATPase), gamma subunit"/>
    <property type="match status" value="1"/>
</dbReference>